<evidence type="ECO:0000256" key="5">
    <source>
        <dbReference type="ARBA" id="ARBA00023239"/>
    </source>
</evidence>
<dbReference type="InterPro" id="IPR015421">
    <property type="entry name" value="PyrdxlP-dep_Trfase_major"/>
</dbReference>
<reference evidence="8 9" key="1">
    <citation type="submission" date="2018-01" db="EMBL/GenBank/DDBJ databases">
        <title>Genome sequence of a Cantenovulum-like bacteria.</title>
        <authorList>
            <person name="Tan W.R."/>
            <person name="Lau N.-S."/>
            <person name="Go F."/>
            <person name="Amirul A.-A.A."/>
        </authorList>
    </citation>
    <scope>NUCLEOTIDE SEQUENCE [LARGE SCALE GENOMIC DNA]</scope>
    <source>
        <strain evidence="8 9">CCB-QB4</strain>
    </source>
</reference>
<dbReference type="InterPro" id="IPR002129">
    <property type="entry name" value="PyrdxlP-dep_de-COase"/>
</dbReference>
<dbReference type="SUPFAM" id="SSF53383">
    <property type="entry name" value="PLP-dependent transferases"/>
    <property type="match status" value="1"/>
</dbReference>
<organism evidence="8 9">
    <name type="scientific">Saccharobesus litoralis</name>
    <dbReference type="NCBI Taxonomy" id="2172099"/>
    <lineage>
        <taxon>Bacteria</taxon>
        <taxon>Pseudomonadati</taxon>
        <taxon>Pseudomonadota</taxon>
        <taxon>Gammaproteobacteria</taxon>
        <taxon>Alteromonadales</taxon>
        <taxon>Alteromonadaceae</taxon>
        <taxon>Saccharobesus</taxon>
    </lineage>
</organism>
<keyword evidence="9" id="KW-1185">Reference proteome</keyword>
<gene>
    <name evidence="8" type="ORF">C2869_09130</name>
</gene>
<sequence length="505" mass="56741">MLNESLLEVKELPLNKEDKQALIGEYLHQLQNTKQHFLGYQTNQHCQLSDEIKPFLTMNLLNLGDGFEDGDYRINAKVFERAIIQFYARLWHLSGTTKNEHISERQYWGYLTNMGATEGNLCALWNAREYLSQAFTKTPVVLFSERTHYSINKACRLLQLDNMADIGSALGACPIRVEDATGIKDSSKSWPRAVPVNADGSIHIPALRQLAEFFVAQGHPIILNLNLGTTFNGAFDDIPLAIQQLQHVLKQENSSGQRNYWLHVDGALAANYIPFIELNAARSSTPNSTFSSSRKQASTVAQSPIPGFDFRYAQVMSISVSPYKWLGSPWPYGLFMTRRSLYSAGAHRPHYIGSYDTTLSGSRNGFSALLLWDKVTRLGTSGLIALSQQIEQLTQYAYQQLQTLEQLSDTCKQVLCLQPRIPHANIIVFKAPSQGLMQRFSLCSDLQQINGQSMRMSHLVILEHVSHSTIDLFVTALKQELQAQLEQSPTSKLTTSQKTKPITLI</sequence>
<dbReference type="EMBL" id="CP026604">
    <property type="protein sequence ID" value="AWB66583.1"/>
    <property type="molecule type" value="Genomic_DNA"/>
</dbReference>
<dbReference type="PANTHER" id="PTHR46101">
    <property type="match status" value="1"/>
</dbReference>
<dbReference type="OrthoDB" id="9803665at2"/>
<evidence type="ECO:0000256" key="6">
    <source>
        <dbReference type="PIRSR" id="PIRSR602129-50"/>
    </source>
</evidence>
<comment type="cofactor">
    <cofactor evidence="1 6 7">
        <name>pyridoxal 5'-phosphate</name>
        <dbReference type="ChEBI" id="CHEBI:597326"/>
    </cofactor>
</comment>
<evidence type="ECO:0000256" key="3">
    <source>
        <dbReference type="ARBA" id="ARBA00022793"/>
    </source>
</evidence>
<dbReference type="AlphaFoldDB" id="A0A2S0VQU3"/>
<evidence type="ECO:0000313" key="9">
    <source>
        <dbReference type="Proteomes" id="UP000244441"/>
    </source>
</evidence>
<proteinExistence type="inferred from homology"/>
<dbReference type="InterPro" id="IPR015424">
    <property type="entry name" value="PyrdxlP-dep_Trfase"/>
</dbReference>
<evidence type="ECO:0000256" key="1">
    <source>
        <dbReference type="ARBA" id="ARBA00001933"/>
    </source>
</evidence>
<feature type="modified residue" description="N6-(pyridoxal phosphate)lysine" evidence="6">
    <location>
        <position position="324"/>
    </location>
</feature>
<keyword evidence="5 7" id="KW-0456">Lyase</keyword>
<comment type="similarity">
    <text evidence="2 7">Belongs to the group II decarboxylase family.</text>
</comment>
<dbReference type="RefSeq" id="WP_108602646.1">
    <property type="nucleotide sequence ID" value="NZ_CP026604.1"/>
</dbReference>
<keyword evidence="3" id="KW-0210">Decarboxylase</keyword>
<evidence type="ECO:0000256" key="7">
    <source>
        <dbReference type="RuleBase" id="RU000382"/>
    </source>
</evidence>
<dbReference type="GO" id="GO:0019752">
    <property type="term" value="P:carboxylic acid metabolic process"/>
    <property type="evidence" value="ECO:0007669"/>
    <property type="project" value="InterPro"/>
</dbReference>
<accession>A0A2S0VQU3</accession>
<dbReference type="PANTHER" id="PTHR46101:SF18">
    <property type="entry name" value="HISTIDINE DECARBOXYLASE"/>
    <property type="match status" value="1"/>
</dbReference>
<protein>
    <submittedName>
        <fullName evidence="8">Glutamate decarboxylase</fullName>
    </submittedName>
</protein>
<dbReference type="Gene3D" id="3.40.640.10">
    <property type="entry name" value="Type I PLP-dependent aspartate aminotransferase-like (Major domain)"/>
    <property type="match status" value="1"/>
</dbReference>
<dbReference type="GO" id="GO:0030170">
    <property type="term" value="F:pyridoxal phosphate binding"/>
    <property type="evidence" value="ECO:0007669"/>
    <property type="project" value="InterPro"/>
</dbReference>
<name>A0A2S0VQU3_9ALTE</name>
<keyword evidence="4 6" id="KW-0663">Pyridoxal phosphate</keyword>
<dbReference type="GO" id="GO:0016831">
    <property type="term" value="F:carboxy-lyase activity"/>
    <property type="evidence" value="ECO:0007669"/>
    <property type="project" value="UniProtKB-KW"/>
</dbReference>
<dbReference type="Proteomes" id="UP000244441">
    <property type="component" value="Chromosome"/>
</dbReference>
<dbReference type="KEGG" id="cate:C2869_09130"/>
<dbReference type="Pfam" id="PF00282">
    <property type="entry name" value="Pyridoxal_deC"/>
    <property type="match status" value="1"/>
</dbReference>
<evidence type="ECO:0000313" key="8">
    <source>
        <dbReference type="EMBL" id="AWB66583.1"/>
    </source>
</evidence>
<evidence type="ECO:0000256" key="4">
    <source>
        <dbReference type="ARBA" id="ARBA00022898"/>
    </source>
</evidence>
<dbReference type="InterPro" id="IPR051151">
    <property type="entry name" value="Group_II_Decarboxylase"/>
</dbReference>
<evidence type="ECO:0000256" key="2">
    <source>
        <dbReference type="ARBA" id="ARBA00009533"/>
    </source>
</evidence>